<keyword evidence="1" id="KW-0812">Transmembrane</keyword>
<evidence type="ECO:0000256" key="1">
    <source>
        <dbReference type="SAM" id="Phobius"/>
    </source>
</evidence>
<name>A0A447JFW6_SALET</name>
<proteinExistence type="predicted"/>
<dbReference type="AlphaFoldDB" id="A0A447JFW6"/>
<evidence type="ECO:0000313" key="3">
    <source>
        <dbReference type="Proteomes" id="UP000281393"/>
    </source>
</evidence>
<accession>A0A447JFW6</accession>
<keyword evidence="1" id="KW-0472">Membrane</keyword>
<feature type="transmembrane region" description="Helical" evidence="1">
    <location>
        <begin position="34"/>
        <end position="55"/>
    </location>
</feature>
<sequence length="103" mass="11641">MWCFVNELYPPGQRFVEDTGVMPSIDRIYSMYCYFRFSIVTVAIQMKFIVMVIVLPGTRAFVAGHVDAFSSCLIPVKPVSPASKNTLLIWPLMVLTCAIQQKC</sequence>
<dbReference type="EMBL" id="LR133909">
    <property type="protein sequence ID" value="VDY40670.1"/>
    <property type="molecule type" value="Genomic_DNA"/>
</dbReference>
<keyword evidence="1" id="KW-1133">Transmembrane helix</keyword>
<reference evidence="2 3" key="1">
    <citation type="submission" date="2018-12" db="EMBL/GenBank/DDBJ databases">
        <authorList>
            <consortium name="Pathogen Informatics"/>
        </authorList>
    </citation>
    <scope>NUCLEOTIDE SEQUENCE [LARGE SCALE GENOMIC DNA]</scope>
    <source>
        <strain evidence="2 3">NCTC7102</strain>
    </source>
</reference>
<organism evidence="2 3">
    <name type="scientific">Salmonella enterica subsp. enterica serovar Daytona</name>
    <dbReference type="NCBI Taxonomy" id="1962639"/>
    <lineage>
        <taxon>Bacteria</taxon>
        <taxon>Pseudomonadati</taxon>
        <taxon>Pseudomonadota</taxon>
        <taxon>Gammaproteobacteria</taxon>
        <taxon>Enterobacterales</taxon>
        <taxon>Enterobacteriaceae</taxon>
        <taxon>Salmonella</taxon>
    </lineage>
</organism>
<dbReference type="Proteomes" id="UP000281393">
    <property type="component" value="Chromosome"/>
</dbReference>
<protein>
    <submittedName>
        <fullName evidence="2">Uncharacterized protein</fullName>
    </submittedName>
</protein>
<evidence type="ECO:0000313" key="2">
    <source>
        <dbReference type="EMBL" id="VDY40670.1"/>
    </source>
</evidence>
<gene>
    <name evidence="2" type="ORF">NCTC7102_02238</name>
</gene>